<dbReference type="Proteomes" id="UP001060112">
    <property type="component" value="Chromosome"/>
</dbReference>
<dbReference type="SUPFAM" id="SSF52218">
    <property type="entry name" value="Flavoproteins"/>
    <property type="match status" value="1"/>
</dbReference>
<evidence type="ECO:0000313" key="3">
    <source>
        <dbReference type="Proteomes" id="UP001060112"/>
    </source>
</evidence>
<organism evidence="2 3">
    <name type="scientific">Allocoprobacillus halotolerans</name>
    <dbReference type="NCBI Taxonomy" id="2944914"/>
    <lineage>
        <taxon>Bacteria</taxon>
        <taxon>Bacillati</taxon>
        <taxon>Bacillota</taxon>
        <taxon>Erysipelotrichia</taxon>
        <taxon>Erysipelotrichales</taxon>
        <taxon>Erysipelotrichaceae</taxon>
        <taxon>Allocoprobacillus</taxon>
    </lineage>
</organism>
<sequence length="159" mass="18440">MSYAVIFSSPTGNAKTIHNHFKEECCYYGKAQQAPLQADYLFIGFWTDKGTCDEAIQTYLKQLHHQKILLFGTAGFGGSQEYFNRIMQRVKDYIAKDNENIAEFMCQGKMPLSVRKRYEQMTQTQPEKFLPMIENFDQALSHPNVQDQQLLIQQLEKAL</sequence>
<feature type="domain" description="Flavodoxin-like" evidence="1">
    <location>
        <begin position="5"/>
        <end position="148"/>
    </location>
</feature>
<reference evidence="2" key="1">
    <citation type="submission" date="2022-07" db="EMBL/GenBank/DDBJ databases">
        <title>Faecal culturing of patients with breast cancer.</title>
        <authorList>
            <person name="Teng N.M.Y."/>
            <person name="Kiu R."/>
            <person name="Evans R."/>
            <person name="Baker D.J."/>
            <person name="Zenner C."/>
            <person name="Robinson S.D."/>
            <person name="Hall L.J."/>
        </authorList>
    </citation>
    <scope>NUCLEOTIDE SEQUENCE</scope>
    <source>
        <strain evidence="2">LH1062</strain>
    </source>
</reference>
<dbReference type="EMBL" id="CP101620">
    <property type="protein sequence ID" value="UTY40739.1"/>
    <property type="molecule type" value="Genomic_DNA"/>
</dbReference>
<evidence type="ECO:0000313" key="2">
    <source>
        <dbReference type="EMBL" id="UTY40739.1"/>
    </source>
</evidence>
<dbReference type="InterPro" id="IPR029039">
    <property type="entry name" value="Flavoprotein-like_sf"/>
</dbReference>
<dbReference type="Gene3D" id="3.40.50.360">
    <property type="match status" value="1"/>
</dbReference>
<dbReference type="NCBIfam" id="NF045594">
    <property type="entry name" value="flavodox_BilS"/>
    <property type="match status" value="1"/>
</dbReference>
<dbReference type="InterPro" id="IPR008254">
    <property type="entry name" value="Flavodoxin/NO_synth"/>
</dbReference>
<evidence type="ECO:0000259" key="1">
    <source>
        <dbReference type="Pfam" id="PF12641"/>
    </source>
</evidence>
<name>A0ABY5I8P3_9FIRM</name>
<dbReference type="InterPro" id="IPR054633">
    <property type="entry name" value="BilS"/>
</dbReference>
<dbReference type="Pfam" id="PF12641">
    <property type="entry name" value="Flavodoxin_3"/>
    <property type="match status" value="1"/>
</dbReference>
<proteinExistence type="predicted"/>
<accession>A0ABY5I8P3</accession>
<keyword evidence="3" id="KW-1185">Reference proteome</keyword>
<protein>
    <submittedName>
        <fullName evidence="2">Flavodoxin family protein</fullName>
    </submittedName>
</protein>
<dbReference type="RefSeq" id="WP_290142217.1">
    <property type="nucleotide sequence ID" value="NZ_CP101620.1"/>
</dbReference>
<gene>
    <name evidence="2" type="ORF">NMU03_08310</name>
</gene>